<evidence type="ECO:0000256" key="7">
    <source>
        <dbReference type="ARBA" id="ARBA00063809"/>
    </source>
</evidence>
<evidence type="ECO:0000256" key="11">
    <source>
        <dbReference type="ARBA" id="ARBA00075328"/>
    </source>
</evidence>
<evidence type="ECO:0000256" key="12">
    <source>
        <dbReference type="ARBA" id="ARBA00078531"/>
    </source>
</evidence>
<accession>A0A219B4W7</accession>
<evidence type="ECO:0000313" key="15">
    <source>
        <dbReference type="Proteomes" id="UP000198462"/>
    </source>
</evidence>
<dbReference type="GO" id="GO:0008641">
    <property type="term" value="F:ubiquitin-like modifier activating enzyme activity"/>
    <property type="evidence" value="ECO:0007669"/>
    <property type="project" value="InterPro"/>
</dbReference>
<name>A0A219B4W7_9SPHN</name>
<keyword evidence="15" id="KW-1185">Reference proteome</keyword>
<dbReference type="PANTHER" id="PTHR10953:SF102">
    <property type="entry name" value="ADENYLYLTRANSFERASE AND SULFURTRANSFERASE MOCS3"/>
    <property type="match status" value="1"/>
</dbReference>
<dbReference type="GO" id="GO:0005524">
    <property type="term" value="F:ATP binding"/>
    <property type="evidence" value="ECO:0007669"/>
    <property type="project" value="UniProtKB-KW"/>
</dbReference>
<dbReference type="GO" id="GO:0061605">
    <property type="term" value="F:molybdopterin-synthase adenylyltransferase activity"/>
    <property type="evidence" value="ECO:0007669"/>
    <property type="project" value="UniProtKB-EC"/>
</dbReference>
<dbReference type="STRING" id="1234595.C725_0877"/>
<evidence type="ECO:0000256" key="4">
    <source>
        <dbReference type="ARBA" id="ARBA00022840"/>
    </source>
</evidence>
<gene>
    <name evidence="14" type="ORF">B5C34_04750</name>
</gene>
<evidence type="ECO:0000313" key="14">
    <source>
        <dbReference type="EMBL" id="OWV32828.1"/>
    </source>
</evidence>
<comment type="function">
    <text evidence="6">Catalyzes the adenylation by ATP of the carboxyl group of the C-terminal glycine of sulfur carrier protein MoaD.</text>
</comment>
<dbReference type="InterPro" id="IPR035985">
    <property type="entry name" value="Ubiquitin-activating_enz"/>
</dbReference>
<sequence length="251" mass="26327">MTLTDQQLERYARHIVLPEIGGAGQQRLVDARVAVVGAGGLGAPLLQYLAAAGVGYITLIDDDEVDLSNLQRQVLHGTADIGMKKTASAKVALKSLNAEVRVDPKAERLTGANAAELLGGHDVIADGSDSFATRGVVADTALALKTPLVSAAVGPFDGQLGTFEGWKADQPCWRCFAGNASDRPENSCAERGILGAVAGIMGSMQALEVIRSLVPFGEPMAGRMLFYDACGQRMRTVRLPKDPDCPACHAA</sequence>
<comment type="subunit">
    <text evidence="7">Homodimer. Forms a stable heterotetrameric complex of 2 MoeB and 2 MoaD during adenylation of MoaD.</text>
</comment>
<evidence type="ECO:0000256" key="1">
    <source>
        <dbReference type="ARBA" id="ARBA00009919"/>
    </source>
</evidence>
<dbReference type="InterPro" id="IPR000594">
    <property type="entry name" value="ThiF_NAD_FAD-bd"/>
</dbReference>
<comment type="catalytic activity">
    <reaction evidence="5">
        <text>[molybdopterin-synthase sulfur-carrier protein]-C-terminal Gly-Gly + ATP + H(+) = [molybdopterin-synthase sulfur-carrier protein]-C-terminal Gly-Gly-AMP + diphosphate</text>
        <dbReference type="Rhea" id="RHEA:43616"/>
        <dbReference type="Rhea" id="RHEA-COMP:12159"/>
        <dbReference type="Rhea" id="RHEA-COMP:12202"/>
        <dbReference type="ChEBI" id="CHEBI:15378"/>
        <dbReference type="ChEBI" id="CHEBI:30616"/>
        <dbReference type="ChEBI" id="CHEBI:33019"/>
        <dbReference type="ChEBI" id="CHEBI:90618"/>
        <dbReference type="ChEBI" id="CHEBI:90778"/>
        <dbReference type="EC" id="2.7.7.80"/>
    </reaction>
</comment>
<keyword evidence="2" id="KW-0808">Transferase</keyword>
<dbReference type="OrthoDB" id="9804286at2"/>
<keyword evidence="3" id="KW-0547">Nucleotide-binding</keyword>
<protein>
    <recommendedName>
        <fullName evidence="9">Molybdopterin-synthase adenylyltransferase</fullName>
        <ecNumber evidence="8">2.7.7.80</ecNumber>
    </recommendedName>
    <alternativeName>
        <fullName evidence="12">MoaD protein adenylase</fullName>
    </alternativeName>
    <alternativeName>
        <fullName evidence="10">Molybdopterin-converting factor subunit 1 adenylase</fullName>
    </alternativeName>
    <alternativeName>
        <fullName evidence="11">Sulfur carrier protein MoaD adenylyltransferase</fullName>
    </alternativeName>
</protein>
<dbReference type="CDD" id="cd00757">
    <property type="entry name" value="ThiF_MoeB_HesA_family"/>
    <property type="match status" value="1"/>
</dbReference>
<reference evidence="15" key="1">
    <citation type="submission" date="2017-05" db="EMBL/GenBank/DDBJ databases">
        <authorList>
            <person name="Lin X."/>
        </authorList>
    </citation>
    <scope>NUCLEOTIDE SEQUENCE [LARGE SCALE GENOMIC DNA]</scope>
    <source>
        <strain evidence="15">JLT2012</strain>
    </source>
</reference>
<evidence type="ECO:0000256" key="6">
    <source>
        <dbReference type="ARBA" id="ARBA00055169"/>
    </source>
</evidence>
<comment type="caution">
    <text evidence="14">The sequence shown here is derived from an EMBL/GenBank/DDBJ whole genome shotgun (WGS) entry which is preliminary data.</text>
</comment>
<dbReference type="GO" id="GO:0004792">
    <property type="term" value="F:thiosulfate-cyanide sulfurtransferase activity"/>
    <property type="evidence" value="ECO:0007669"/>
    <property type="project" value="TreeGrafter"/>
</dbReference>
<proteinExistence type="inferred from homology"/>
<evidence type="ECO:0000256" key="9">
    <source>
        <dbReference type="ARBA" id="ARBA00073635"/>
    </source>
</evidence>
<evidence type="ECO:0000259" key="13">
    <source>
        <dbReference type="Pfam" id="PF00899"/>
    </source>
</evidence>
<keyword evidence="4" id="KW-0067">ATP-binding</keyword>
<organism evidence="14 15">
    <name type="scientific">Pacificimonas flava</name>
    <dbReference type="NCBI Taxonomy" id="1234595"/>
    <lineage>
        <taxon>Bacteria</taxon>
        <taxon>Pseudomonadati</taxon>
        <taxon>Pseudomonadota</taxon>
        <taxon>Alphaproteobacteria</taxon>
        <taxon>Sphingomonadales</taxon>
        <taxon>Sphingosinicellaceae</taxon>
        <taxon>Pacificimonas</taxon>
    </lineage>
</organism>
<evidence type="ECO:0000256" key="10">
    <source>
        <dbReference type="ARBA" id="ARBA00075110"/>
    </source>
</evidence>
<dbReference type="Proteomes" id="UP000198462">
    <property type="component" value="Unassembled WGS sequence"/>
</dbReference>
<dbReference type="FunFam" id="3.40.50.720:FF:000033">
    <property type="entry name" value="Adenylyltransferase and sulfurtransferase MOCS3"/>
    <property type="match status" value="1"/>
</dbReference>
<dbReference type="NCBIfam" id="NF004281">
    <property type="entry name" value="PRK05690.1"/>
    <property type="match status" value="1"/>
</dbReference>
<dbReference type="SUPFAM" id="SSF69572">
    <property type="entry name" value="Activating enzymes of the ubiquitin-like proteins"/>
    <property type="match status" value="1"/>
</dbReference>
<feature type="domain" description="THIF-type NAD/FAD binding fold" evidence="13">
    <location>
        <begin position="11"/>
        <end position="247"/>
    </location>
</feature>
<dbReference type="EMBL" id="NFZT01000001">
    <property type="protein sequence ID" value="OWV32828.1"/>
    <property type="molecule type" value="Genomic_DNA"/>
</dbReference>
<dbReference type="GO" id="GO:0005829">
    <property type="term" value="C:cytosol"/>
    <property type="evidence" value="ECO:0007669"/>
    <property type="project" value="TreeGrafter"/>
</dbReference>
<dbReference type="InterPro" id="IPR045886">
    <property type="entry name" value="ThiF/MoeB/HesA"/>
</dbReference>
<evidence type="ECO:0000256" key="8">
    <source>
        <dbReference type="ARBA" id="ARBA00066884"/>
    </source>
</evidence>
<dbReference type="EC" id="2.7.7.80" evidence="8"/>
<evidence type="ECO:0000256" key="5">
    <source>
        <dbReference type="ARBA" id="ARBA00052218"/>
    </source>
</evidence>
<dbReference type="AlphaFoldDB" id="A0A219B4W7"/>
<dbReference type="Pfam" id="PF00899">
    <property type="entry name" value="ThiF"/>
    <property type="match status" value="1"/>
</dbReference>
<evidence type="ECO:0000256" key="3">
    <source>
        <dbReference type="ARBA" id="ARBA00022741"/>
    </source>
</evidence>
<dbReference type="PANTHER" id="PTHR10953">
    <property type="entry name" value="UBIQUITIN-ACTIVATING ENZYME E1"/>
    <property type="match status" value="1"/>
</dbReference>
<dbReference type="Gene3D" id="3.40.50.720">
    <property type="entry name" value="NAD(P)-binding Rossmann-like Domain"/>
    <property type="match status" value="1"/>
</dbReference>
<dbReference type="RefSeq" id="WP_088711620.1">
    <property type="nucleotide sequence ID" value="NZ_NFZT01000001.1"/>
</dbReference>
<comment type="similarity">
    <text evidence="1">Belongs to the HesA/MoeB/ThiF family.</text>
</comment>
<dbReference type="GO" id="GO:0008146">
    <property type="term" value="F:sulfotransferase activity"/>
    <property type="evidence" value="ECO:0007669"/>
    <property type="project" value="TreeGrafter"/>
</dbReference>
<evidence type="ECO:0000256" key="2">
    <source>
        <dbReference type="ARBA" id="ARBA00022679"/>
    </source>
</evidence>